<evidence type="ECO:0000256" key="1">
    <source>
        <dbReference type="SAM" id="MobiDB-lite"/>
    </source>
</evidence>
<gene>
    <name evidence="2" type="ORF">R1sor_005568</name>
</gene>
<keyword evidence="3" id="KW-1185">Reference proteome</keyword>
<reference evidence="2 3" key="1">
    <citation type="submission" date="2024-09" db="EMBL/GenBank/DDBJ databases">
        <title>Chromosome-scale assembly of Riccia sorocarpa.</title>
        <authorList>
            <person name="Paukszto L."/>
        </authorList>
    </citation>
    <scope>NUCLEOTIDE SEQUENCE [LARGE SCALE GENOMIC DNA]</scope>
    <source>
        <strain evidence="2">LP-2024</strain>
        <tissue evidence="2">Aerial parts of the thallus</tissue>
    </source>
</reference>
<organism evidence="2 3">
    <name type="scientific">Riccia sorocarpa</name>
    <dbReference type="NCBI Taxonomy" id="122646"/>
    <lineage>
        <taxon>Eukaryota</taxon>
        <taxon>Viridiplantae</taxon>
        <taxon>Streptophyta</taxon>
        <taxon>Embryophyta</taxon>
        <taxon>Marchantiophyta</taxon>
        <taxon>Marchantiopsida</taxon>
        <taxon>Marchantiidae</taxon>
        <taxon>Marchantiales</taxon>
        <taxon>Ricciaceae</taxon>
        <taxon>Riccia</taxon>
    </lineage>
</organism>
<feature type="region of interest" description="Disordered" evidence="1">
    <location>
        <begin position="1"/>
        <end position="131"/>
    </location>
</feature>
<name>A0ABD3HNH2_9MARC</name>
<feature type="compositionally biased region" description="Polar residues" evidence="1">
    <location>
        <begin position="49"/>
        <end position="66"/>
    </location>
</feature>
<sequence length="248" mass="27007">MSGETYEDTNVLDSQAQERAATEALNAPTLRAFPGSRIHSMPVPAPNPVGSTSAAGVQNRASSQPVNLGKKGRKQSSKGVSSQPNVTGTVPIASAVRGTPRNVDDAEHAAVQSDGGEDSEDEGECEGLGRDRRWEDWETKLLIEVKKKKSMTIKRKRAPYAFMSRDERKDAGLDPDFDKNWIDLLESLLCQRSCQNPPMVADSSAHAAGASNLDDSDVPLHAEARIFRKRKRPDGKNTKFLVTTSHPE</sequence>
<feature type="compositionally biased region" description="Polar residues" evidence="1">
    <location>
        <begin position="77"/>
        <end position="88"/>
    </location>
</feature>
<proteinExistence type="predicted"/>
<comment type="caution">
    <text evidence="2">The sequence shown here is derived from an EMBL/GenBank/DDBJ whole genome shotgun (WGS) entry which is preliminary data.</text>
</comment>
<dbReference type="Proteomes" id="UP001633002">
    <property type="component" value="Unassembled WGS sequence"/>
</dbReference>
<dbReference type="AlphaFoldDB" id="A0ABD3HNH2"/>
<evidence type="ECO:0000313" key="3">
    <source>
        <dbReference type="Proteomes" id="UP001633002"/>
    </source>
</evidence>
<accession>A0ABD3HNH2</accession>
<protein>
    <submittedName>
        <fullName evidence="2">Uncharacterized protein</fullName>
    </submittedName>
</protein>
<feature type="region of interest" description="Disordered" evidence="1">
    <location>
        <begin position="228"/>
        <end position="248"/>
    </location>
</feature>
<evidence type="ECO:0000313" key="2">
    <source>
        <dbReference type="EMBL" id="KAL3691917.1"/>
    </source>
</evidence>
<dbReference type="EMBL" id="JBJQOH010000003">
    <property type="protein sequence ID" value="KAL3691917.1"/>
    <property type="molecule type" value="Genomic_DNA"/>
</dbReference>
<feature type="compositionally biased region" description="Acidic residues" evidence="1">
    <location>
        <begin position="115"/>
        <end position="125"/>
    </location>
</feature>